<protein>
    <submittedName>
        <fullName evidence="2">USP9X</fullName>
    </submittedName>
</protein>
<keyword evidence="3" id="KW-1185">Reference proteome</keyword>
<accession>A0A7J7K6R0</accession>
<dbReference type="Proteomes" id="UP000593567">
    <property type="component" value="Unassembled WGS sequence"/>
</dbReference>
<dbReference type="AlphaFoldDB" id="A0A7J7K6R0"/>
<feature type="region of interest" description="Disordered" evidence="1">
    <location>
        <begin position="1"/>
        <end position="67"/>
    </location>
</feature>
<evidence type="ECO:0000313" key="2">
    <source>
        <dbReference type="EMBL" id="KAF6034309.1"/>
    </source>
</evidence>
<sequence>MPLNVVPSSTKPSTVPSDSSQPSSSALPDLLPTDNLNVDSSQPTADSGRRGNSPVQHDELEAQDEEEGGLVFPVDKLAKLDDMINKPRWVVPVLPEGELEVLLMAAIRMSARGIDNQCEPCQNFYRDGLTLSFTKILTDDAVNGWKYDIQICIKKNCGLLVDLIVNKLDQDNLVLLDLLTMLMNPMSKFQLYNSNRSPQELLNLEESDIYAKPMDSRIPSRVSISTTLLYSLR</sequence>
<dbReference type="OrthoDB" id="289038at2759"/>
<reference evidence="2" key="1">
    <citation type="submission" date="2020-06" db="EMBL/GenBank/DDBJ databases">
        <title>Draft genome of Bugula neritina, a colonial animal packing powerful symbionts and potential medicines.</title>
        <authorList>
            <person name="Rayko M."/>
        </authorList>
    </citation>
    <scope>NUCLEOTIDE SEQUENCE [LARGE SCALE GENOMIC DNA]</scope>
    <source>
        <strain evidence="2">Kwan_BN1</strain>
    </source>
</reference>
<evidence type="ECO:0000313" key="3">
    <source>
        <dbReference type="Proteomes" id="UP000593567"/>
    </source>
</evidence>
<dbReference type="EMBL" id="VXIV02001104">
    <property type="protein sequence ID" value="KAF6034309.1"/>
    <property type="molecule type" value="Genomic_DNA"/>
</dbReference>
<comment type="caution">
    <text evidence="2">The sequence shown here is derived from an EMBL/GenBank/DDBJ whole genome shotgun (WGS) entry which is preliminary data.</text>
</comment>
<proteinExistence type="predicted"/>
<name>A0A7J7K6R0_BUGNE</name>
<gene>
    <name evidence="2" type="ORF">EB796_007386</name>
</gene>
<feature type="compositionally biased region" description="Low complexity" evidence="1">
    <location>
        <begin position="1"/>
        <end position="34"/>
    </location>
</feature>
<feature type="compositionally biased region" description="Polar residues" evidence="1">
    <location>
        <begin position="35"/>
        <end position="45"/>
    </location>
</feature>
<organism evidence="2 3">
    <name type="scientific">Bugula neritina</name>
    <name type="common">Brown bryozoan</name>
    <name type="synonym">Sertularia neritina</name>
    <dbReference type="NCBI Taxonomy" id="10212"/>
    <lineage>
        <taxon>Eukaryota</taxon>
        <taxon>Metazoa</taxon>
        <taxon>Spiralia</taxon>
        <taxon>Lophotrochozoa</taxon>
        <taxon>Bryozoa</taxon>
        <taxon>Gymnolaemata</taxon>
        <taxon>Cheilostomatida</taxon>
        <taxon>Flustrina</taxon>
        <taxon>Buguloidea</taxon>
        <taxon>Bugulidae</taxon>
        <taxon>Bugula</taxon>
    </lineage>
</organism>
<evidence type="ECO:0000256" key="1">
    <source>
        <dbReference type="SAM" id="MobiDB-lite"/>
    </source>
</evidence>